<keyword evidence="1" id="KW-0539">Nucleus</keyword>
<evidence type="ECO:0000313" key="4">
    <source>
        <dbReference type="EMBL" id="CAH0015638.1"/>
    </source>
</evidence>
<evidence type="ECO:0000259" key="3">
    <source>
        <dbReference type="SMART" id="SM00906"/>
    </source>
</evidence>
<dbReference type="EMBL" id="CABFNQ020000451">
    <property type="protein sequence ID" value="CAH0015638.1"/>
    <property type="molecule type" value="Genomic_DNA"/>
</dbReference>
<keyword evidence="2" id="KW-0812">Transmembrane</keyword>
<keyword evidence="2" id="KW-1133">Transmembrane helix</keyword>
<keyword evidence="5" id="KW-1185">Reference proteome</keyword>
<dbReference type="SMART" id="SM00906">
    <property type="entry name" value="Fungal_trans"/>
    <property type="match status" value="1"/>
</dbReference>
<comment type="caution">
    <text evidence="4">The sequence shown here is derived from an EMBL/GenBank/DDBJ whole genome shotgun (WGS) entry which is preliminary data.</text>
</comment>
<dbReference type="PANTHER" id="PTHR47425:SF2">
    <property type="entry name" value="FARB-RELATED"/>
    <property type="match status" value="1"/>
</dbReference>
<evidence type="ECO:0000256" key="2">
    <source>
        <dbReference type="SAM" id="Phobius"/>
    </source>
</evidence>
<reference evidence="4" key="1">
    <citation type="submission" date="2021-10" db="EMBL/GenBank/DDBJ databases">
        <authorList>
            <person name="Piombo E."/>
        </authorList>
    </citation>
    <scope>NUCLEOTIDE SEQUENCE</scope>
</reference>
<sequence length="291" mass="32528">MAPGPSLDDVDDVTLQDLATPLISSTSEHRPLLIPFNPKDIPCYVKPLPPNLGPVELAYLKERGGFSIPEDSFRDGLIQVYIEYVYPHLPCLDLNALVTGIDNTTGSISLIVLHAVMFAGLAFVGMCHISSAGFSTRKATQTRFFEKVRLLYEFDCEPDRVALVQALLLMTLHSHPLHEQKDMWYWTGRAISEAYSCGLHRAANPSDMTAQEAALRKKLWWCVFVRDRLVALGMRRGMQVTVAYDAPMLTRDDFDSFLLSLGLADGSFARDMEKQRRLSTIFIATAKLCIA</sequence>
<dbReference type="Proteomes" id="UP000696573">
    <property type="component" value="Unassembled WGS sequence"/>
</dbReference>
<name>A0A9N9YFC5_9HYPO</name>
<dbReference type="Pfam" id="PF04082">
    <property type="entry name" value="Fungal_trans"/>
    <property type="match status" value="1"/>
</dbReference>
<dbReference type="OrthoDB" id="4161332at2759"/>
<dbReference type="GO" id="GO:0003677">
    <property type="term" value="F:DNA binding"/>
    <property type="evidence" value="ECO:0007669"/>
    <property type="project" value="InterPro"/>
</dbReference>
<dbReference type="GO" id="GO:0006351">
    <property type="term" value="P:DNA-templated transcription"/>
    <property type="evidence" value="ECO:0007669"/>
    <property type="project" value="InterPro"/>
</dbReference>
<organism evidence="4 5">
    <name type="scientific">Clonostachys rhizophaga</name>
    <dbReference type="NCBI Taxonomy" id="160324"/>
    <lineage>
        <taxon>Eukaryota</taxon>
        <taxon>Fungi</taxon>
        <taxon>Dikarya</taxon>
        <taxon>Ascomycota</taxon>
        <taxon>Pezizomycotina</taxon>
        <taxon>Sordariomycetes</taxon>
        <taxon>Hypocreomycetidae</taxon>
        <taxon>Hypocreales</taxon>
        <taxon>Bionectriaceae</taxon>
        <taxon>Clonostachys</taxon>
    </lineage>
</organism>
<feature type="transmembrane region" description="Helical" evidence="2">
    <location>
        <begin position="108"/>
        <end position="129"/>
    </location>
</feature>
<dbReference type="PANTHER" id="PTHR47425">
    <property type="entry name" value="FARB-RELATED"/>
    <property type="match status" value="1"/>
</dbReference>
<accession>A0A9N9YFC5</accession>
<proteinExistence type="predicted"/>
<evidence type="ECO:0000313" key="5">
    <source>
        <dbReference type="Proteomes" id="UP000696573"/>
    </source>
</evidence>
<dbReference type="InterPro" id="IPR052761">
    <property type="entry name" value="Fungal_Detox/Toxin_TFs"/>
</dbReference>
<dbReference type="GO" id="GO:0008270">
    <property type="term" value="F:zinc ion binding"/>
    <property type="evidence" value="ECO:0007669"/>
    <property type="project" value="InterPro"/>
</dbReference>
<protein>
    <recommendedName>
        <fullName evidence="3">Xylanolytic transcriptional activator regulatory domain-containing protein</fullName>
    </recommendedName>
</protein>
<dbReference type="AlphaFoldDB" id="A0A9N9YFC5"/>
<evidence type="ECO:0000256" key="1">
    <source>
        <dbReference type="ARBA" id="ARBA00023242"/>
    </source>
</evidence>
<gene>
    <name evidence="4" type="ORF">CRHIZ90672A_00007829</name>
</gene>
<dbReference type="CDD" id="cd12148">
    <property type="entry name" value="fungal_TF_MHR"/>
    <property type="match status" value="1"/>
</dbReference>
<dbReference type="InterPro" id="IPR007219">
    <property type="entry name" value="XnlR_reg_dom"/>
</dbReference>
<keyword evidence="2" id="KW-0472">Membrane</keyword>
<feature type="domain" description="Xylanolytic transcriptional activator regulatory" evidence="3">
    <location>
        <begin position="183"/>
        <end position="256"/>
    </location>
</feature>